<dbReference type="EMBL" id="JYDO01000090">
    <property type="protein sequence ID" value="KRZ71746.1"/>
    <property type="molecule type" value="Genomic_DNA"/>
</dbReference>
<comment type="caution">
    <text evidence="1">The sequence shown here is derived from an EMBL/GenBank/DDBJ whole genome shotgun (WGS) entry which is preliminary data.</text>
</comment>
<accession>A0A0V1MJK5</accession>
<evidence type="ECO:0000313" key="2">
    <source>
        <dbReference type="Proteomes" id="UP000054843"/>
    </source>
</evidence>
<proteinExistence type="predicted"/>
<dbReference type="AlphaFoldDB" id="A0A0V1MJK5"/>
<evidence type="ECO:0000313" key="1">
    <source>
        <dbReference type="EMBL" id="KRZ71746.1"/>
    </source>
</evidence>
<dbReference type="OrthoDB" id="5920126at2759"/>
<organism evidence="1 2">
    <name type="scientific">Trichinella papuae</name>
    <dbReference type="NCBI Taxonomy" id="268474"/>
    <lineage>
        <taxon>Eukaryota</taxon>
        <taxon>Metazoa</taxon>
        <taxon>Ecdysozoa</taxon>
        <taxon>Nematoda</taxon>
        <taxon>Enoplea</taxon>
        <taxon>Dorylaimia</taxon>
        <taxon>Trichinellida</taxon>
        <taxon>Trichinellidae</taxon>
        <taxon>Trichinella</taxon>
    </lineage>
</organism>
<reference evidence="1 2" key="1">
    <citation type="submission" date="2015-01" db="EMBL/GenBank/DDBJ databases">
        <title>Evolution of Trichinella species and genotypes.</title>
        <authorList>
            <person name="Korhonen P.K."/>
            <person name="Edoardo P."/>
            <person name="Giuseppe L.R."/>
            <person name="Gasser R.B."/>
        </authorList>
    </citation>
    <scope>NUCLEOTIDE SEQUENCE [LARGE SCALE GENOMIC DNA]</scope>
    <source>
        <strain evidence="1">ISS1980</strain>
    </source>
</reference>
<gene>
    <name evidence="1" type="ORF">T10_9937</name>
</gene>
<dbReference type="Proteomes" id="UP000054843">
    <property type="component" value="Unassembled WGS sequence"/>
</dbReference>
<name>A0A0V1MJK5_9BILA</name>
<sequence>MEAIFGLLVIEKGFLQSFAERTAELLCRSGCQSDGQWAPRLVGRTNVRQAFMSTMCNFIHARSKPSCCPDRFNKQVYACPQRLMLVKCLSMEGLPTGQGCMRELSCHGLSQFMTGYDNFLFFGPIFAFL</sequence>
<keyword evidence="2" id="KW-1185">Reference proteome</keyword>
<protein>
    <submittedName>
        <fullName evidence="1">Uncharacterized protein</fullName>
    </submittedName>
</protein>